<organism evidence="5 6">
    <name type="scientific">Granulosicoccus antarcticus IMCC3135</name>
    <dbReference type="NCBI Taxonomy" id="1192854"/>
    <lineage>
        <taxon>Bacteria</taxon>
        <taxon>Pseudomonadati</taxon>
        <taxon>Pseudomonadota</taxon>
        <taxon>Gammaproteobacteria</taxon>
        <taxon>Chromatiales</taxon>
        <taxon>Granulosicoccaceae</taxon>
        <taxon>Granulosicoccus</taxon>
    </lineage>
</organism>
<dbReference type="InterPro" id="IPR029044">
    <property type="entry name" value="Nucleotide-diphossugar_trans"/>
</dbReference>
<accession>A0A2Z2NK00</accession>
<gene>
    <name evidence="5" type="ORF">IMCC3135_07605</name>
</gene>
<comment type="similarity">
    <text evidence="1">Belongs to the glycosyltransferase 2 family.</text>
</comment>
<dbReference type="GO" id="GO:0016757">
    <property type="term" value="F:glycosyltransferase activity"/>
    <property type="evidence" value="ECO:0007669"/>
    <property type="project" value="UniProtKB-KW"/>
</dbReference>
<dbReference type="PANTHER" id="PTHR43179">
    <property type="entry name" value="RHAMNOSYLTRANSFERASE WBBL"/>
    <property type="match status" value="1"/>
</dbReference>
<evidence type="ECO:0000256" key="2">
    <source>
        <dbReference type="ARBA" id="ARBA00022676"/>
    </source>
</evidence>
<evidence type="ECO:0000256" key="1">
    <source>
        <dbReference type="ARBA" id="ARBA00006739"/>
    </source>
</evidence>
<dbReference type="PANTHER" id="PTHR43179:SF12">
    <property type="entry name" value="GALACTOFURANOSYLTRANSFERASE GLFT2"/>
    <property type="match status" value="1"/>
</dbReference>
<dbReference type="KEGG" id="gai:IMCC3135_07605"/>
<dbReference type="Pfam" id="PF00535">
    <property type="entry name" value="Glycos_transf_2"/>
    <property type="match status" value="1"/>
</dbReference>
<evidence type="ECO:0000313" key="6">
    <source>
        <dbReference type="Proteomes" id="UP000250079"/>
    </source>
</evidence>
<keyword evidence="2" id="KW-0328">Glycosyltransferase</keyword>
<sequence length="490" mass="56626">MLITNAVKYIRKRLYRTVKRTFSKKQLRRSLLKCFGWRHRLRRFPFAQLDSIQIIGNKGVLVQGVLIDPKHQVERVELLLHDNKHSPVEMDLSRFRDERLQTQAIPLHHSEKPGFLSLASLPENSGLSMEKYAMPFGIRLTLVSGRKINRRCRKPTIPPKENLEGVRQILATVPHKTREKRTLFDDVYGPAVEHVWSHRKQTTSEGDLLEYNNHLKPANPAVTVVIPVYGRHDFIEYQLSSFSTDPDMKNHELLFIIDDPRLTSVVKENAEWLKKIYSISFNILYLEQNLGYAGANNAGVRKATAQNILLLNSDVLPIRDGWLTELITATGDNIKNALVGARLLYEDNSVQHDGMEFFASPFVDDLWTNIHPGKGLPVDLFDQNKTLIDRQLITGACLLITKSNYELIGGLDERYILGDFEDSDLCMRARQHGLEIKILQNVELYHLERQSQSLVSSDRWKQELTYYNCWQHTQQWDSAIRRLNTDRHDA</sequence>
<evidence type="ECO:0000256" key="3">
    <source>
        <dbReference type="ARBA" id="ARBA00022679"/>
    </source>
</evidence>
<dbReference type="SUPFAM" id="SSF53448">
    <property type="entry name" value="Nucleotide-diphospho-sugar transferases"/>
    <property type="match status" value="1"/>
</dbReference>
<dbReference type="EMBL" id="CP018632">
    <property type="protein sequence ID" value="ASJ71626.1"/>
    <property type="molecule type" value="Genomic_DNA"/>
</dbReference>
<reference evidence="5 6" key="1">
    <citation type="submission" date="2016-12" db="EMBL/GenBank/DDBJ databases">
        <authorList>
            <person name="Song W.-J."/>
            <person name="Kurnit D.M."/>
        </authorList>
    </citation>
    <scope>NUCLEOTIDE SEQUENCE [LARGE SCALE GENOMIC DNA]</scope>
    <source>
        <strain evidence="5 6">IMCC3135</strain>
    </source>
</reference>
<keyword evidence="3" id="KW-0808">Transferase</keyword>
<dbReference type="Proteomes" id="UP000250079">
    <property type="component" value="Chromosome"/>
</dbReference>
<protein>
    <recommendedName>
        <fullName evidence="4">Glycosyltransferase 2-like domain-containing protein</fullName>
    </recommendedName>
</protein>
<dbReference type="AlphaFoldDB" id="A0A2Z2NK00"/>
<dbReference type="InterPro" id="IPR001173">
    <property type="entry name" value="Glyco_trans_2-like"/>
</dbReference>
<dbReference type="Gene3D" id="3.90.550.10">
    <property type="entry name" value="Spore Coat Polysaccharide Biosynthesis Protein SpsA, Chain A"/>
    <property type="match status" value="1"/>
</dbReference>
<evidence type="ECO:0000313" key="5">
    <source>
        <dbReference type="EMBL" id="ASJ71626.1"/>
    </source>
</evidence>
<keyword evidence="6" id="KW-1185">Reference proteome</keyword>
<feature type="domain" description="Glycosyltransferase 2-like" evidence="4">
    <location>
        <begin position="223"/>
        <end position="351"/>
    </location>
</feature>
<name>A0A2Z2NK00_9GAMM</name>
<evidence type="ECO:0000259" key="4">
    <source>
        <dbReference type="Pfam" id="PF00535"/>
    </source>
</evidence>
<proteinExistence type="inferred from homology"/>